<keyword evidence="2" id="KW-0521">NADP</keyword>
<dbReference type="Gene3D" id="3.40.50.720">
    <property type="entry name" value="NAD(P)-binding Rossmann-like Domain"/>
    <property type="match status" value="1"/>
</dbReference>
<dbReference type="InterPro" id="IPR002347">
    <property type="entry name" value="SDR_fam"/>
</dbReference>
<sequence>MASFFGFLRQKISEDDLVDLHGKVVLITGGNSGIGFTTIQFLARRGAKVYMACRREEAYEDALKRLNQAGLGDGSVHWLHLDLSDPRLANKAAKEMLRKERRLDILINNAAKGNGPYAMTKDGMRESMVVNYLSHFVFTETLLPLLIRTSKEEGSDVRIVNVSSSVHPNVTPHTLKGKESWNIDFGDTTLGRINFYGLSKLANILHAKNLQGRLDAQKVNITCIAVDPGKIVTENTRRWFDSIESRLNGVLARIYVSLLFVSPREGAMNSAYAAASPEVKAQGRAFKSVYLTPVGRVTDPSPHARDERLAQELYDTSMEIVKEMKLEL</sequence>
<dbReference type="Proteomes" id="UP000559027">
    <property type="component" value="Unassembled WGS sequence"/>
</dbReference>
<dbReference type="EMBL" id="JAACJO010000002">
    <property type="protein sequence ID" value="KAF5362157.1"/>
    <property type="molecule type" value="Genomic_DNA"/>
</dbReference>
<keyword evidence="5" id="KW-1185">Reference proteome</keyword>
<organism evidence="4 5">
    <name type="scientific">Leucocoprinus leucothites</name>
    <dbReference type="NCBI Taxonomy" id="201217"/>
    <lineage>
        <taxon>Eukaryota</taxon>
        <taxon>Fungi</taxon>
        <taxon>Dikarya</taxon>
        <taxon>Basidiomycota</taxon>
        <taxon>Agaricomycotina</taxon>
        <taxon>Agaricomycetes</taxon>
        <taxon>Agaricomycetidae</taxon>
        <taxon>Agaricales</taxon>
        <taxon>Agaricineae</taxon>
        <taxon>Agaricaceae</taxon>
        <taxon>Leucocoprinus</taxon>
    </lineage>
</organism>
<evidence type="ECO:0008006" key="6">
    <source>
        <dbReference type="Google" id="ProtNLM"/>
    </source>
</evidence>
<keyword evidence="3" id="KW-0560">Oxidoreductase</keyword>
<reference evidence="4 5" key="1">
    <citation type="journal article" date="2020" name="ISME J.">
        <title>Uncovering the hidden diversity of litter-decomposition mechanisms in mushroom-forming fungi.</title>
        <authorList>
            <person name="Floudas D."/>
            <person name="Bentzer J."/>
            <person name="Ahren D."/>
            <person name="Johansson T."/>
            <person name="Persson P."/>
            <person name="Tunlid A."/>
        </authorList>
    </citation>
    <scope>NUCLEOTIDE SEQUENCE [LARGE SCALE GENOMIC DNA]</scope>
    <source>
        <strain evidence="4 5">CBS 146.42</strain>
    </source>
</reference>
<evidence type="ECO:0000313" key="5">
    <source>
        <dbReference type="Proteomes" id="UP000559027"/>
    </source>
</evidence>
<evidence type="ECO:0000256" key="1">
    <source>
        <dbReference type="ARBA" id="ARBA00006484"/>
    </source>
</evidence>
<evidence type="ECO:0000256" key="3">
    <source>
        <dbReference type="ARBA" id="ARBA00023002"/>
    </source>
</evidence>
<dbReference type="SUPFAM" id="SSF51735">
    <property type="entry name" value="NAD(P)-binding Rossmann-fold domains"/>
    <property type="match status" value="1"/>
</dbReference>
<dbReference type="GO" id="GO:0016491">
    <property type="term" value="F:oxidoreductase activity"/>
    <property type="evidence" value="ECO:0007669"/>
    <property type="project" value="UniProtKB-KW"/>
</dbReference>
<protein>
    <recommendedName>
        <fullName evidence="6">NAD-P-binding protein</fullName>
    </recommendedName>
</protein>
<comment type="caution">
    <text evidence="4">The sequence shown here is derived from an EMBL/GenBank/DDBJ whole genome shotgun (WGS) entry which is preliminary data.</text>
</comment>
<dbReference type="PRINTS" id="PR00081">
    <property type="entry name" value="GDHRDH"/>
</dbReference>
<dbReference type="PANTHER" id="PTHR24320">
    <property type="entry name" value="RETINOL DEHYDROGENASE"/>
    <property type="match status" value="1"/>
</dbReference>
<evidence type="ECO:0000313" key="4">
    <source>
        <dbReference type="EMBL" id="KAF5362157.1"/>
    </source>
</evidence>
<dbReference type="InterPro" id="IPR036291">
    <property type="entry name" value="NAD(P)-bd_dom_sf"/>
</dbReference>
<gene>
    <name evidence="4" type="ORF">D9756_002153</name>
</gene>
<dbReference type="AlphaFoldDB" id="A0A8H5GC14"/>
<dbReference type="OrthoDB" id="191139at2759"/>
<dbReference type="PANTHER" id="PTHR24320:SF282">
    <property type="entry name" value="WW DOMAIN-CONTAINING OXIDOREDUCTASE"/>
    <property type="match status" value="1"/>
</dbReference>
<proteinExistence type="inferred from homology"/>
<accession>A0A8H5GC14</accession>
<dbReference type="Pfam" id="PF00106">
    <property type="entry name" value="adh_short"/>
    <property type="match status" value="1"/>
</dbReference>
<name>A0A8H5GC14_9AGAR</name>
<evidence type="ECO:0000256" key="2">
    <source>
        <dbReference type="ARBA" id="ARBA00022857"/>
    </source>
</evidence>
<comment type="similarity">
    <text evidence="1">Belongs to the short-chain dehydrogenases/reductases (SDR) family.</text>
</comment>